<dbReference type="OrthoDB" id="28230at2759"/>
<gene>
    <name evidence="7" type="ORF">Poli38472_002308</name>
</gene>
<dbReference type="SUPFAM" id="SSF54236">
    <property type="entry name" value="Ubiquitin-like"/>
    <property type="match status" value="1"/>
</dbReference>
<dbReference type="SUPFAM" id="SSF56112">
    <property type="entry name" value="Protein kinase-like (PK-like)"/>
    <property type="match status" value="1"/>
</dbReference>
<dbReference type="GO" id="GO:0003779">
    <property type="term" value="F:actin binding"/>
    <property type="evidence" value="ECO:0007669"/>
    <property type="project" value="InterPro"/>
</dbReference>
<keyword evidence="2" id="KW-0547">Nucleotide-binding</keyword>
<dbReference type="AlphaFoldDB" id="A0A8K1CHA3"/>
<feature type="region of interest" description="Disordered" evidence="5">
    <location>
        <begin position="505"/>
        <end position="534"/>
    </location>
</feature>
<feature type="region of interest" description="Disordered" evidence="5">
    <location>
        <begin position="280"/>
        <end position="303"/>
    </location>
</feature>
<evidence type="ECO:0000313" key="7">
    <source>
        <dbReference type="EMBL" id="TMW63367.1"/>
    </source>
</evidence>
<organism evidence="7 8">
    <name type="scientific">Pythium oligandrum</name>
    <name type="common">Mycoparasitic fungus</name>
    <dbReference type="NCBI Taxonomy" id="41045"/>
    <lineage>
        <taxon>Eukaryota</taxon>
        <taxon>Sar</taxon>
        <taxon>Stramenopiles</taxon>
        <taxon>Oomycota</taxon>
        <taxon>Peronosporomycetes</taxon>
        <taxon>Pythiales</taxon>
        <taxon>Pythiaceae</taxon>
        <taxon>Pythium</taxon>
    </lineage>
</organism>
<comment type="caution">
    <text evidence="7">The sequence shown here is derived from an EMBL/GenBank/DDBJ whole genome shotgun (WGS) entry which is preliminary data.</text>
</comment>
<evidence type="ECO:0000313" key="8">
    <source>
        <dbReference type="Proteomes" id="UP000794436"/>
    </source>
</evidence>
<dbReference type="GO" id="GO:0005524">
    <property type="term" value="F:ATP binding"/>
    <property type="evidence" value="ECO:0007669"/>
    <property type="project" value="UniProtKB-KW"/>
</dbReference>
<protein>
    <recommendedName>
        <fullName evidence="6">Protein kinase domain-containing protein</fullName>
    </recommendedName>
</protein>
<keyword evidence="3" id="KW-0418">Kinase</keyword>
<dbReference type="Gene3D" id="1.10.510.10">
    <property type="entry name" value="Transferase(Phosphotransferase) domain 1"/>
    <property type="match status" value="1"/>
</dbReference>
<dbReference type="PROSITE" id="PS50011">
    <property type="entry name" value="PROTEIN_KINASE_DOM"/>
    <property type="match status" value="1"/>
</dbReference>
<dbReference type="Pfam" id="PF00241">
    <property type="entry name" value="Cofilin_ADF"/>
    <property type="match status" value="2"/>
</dbReference>
<dbReference type="InterPro" id="IPR011009">
    <property type="entry name" value="Kinase-like_dom_sf"/>
</dbReference>
<dbReference type="SUPFAM" id="SSF55753">
    <property type="entry name" value="Actin depolymerizing proteins"/>
    <property type="match status" value="2"/>
</dbReference>
<dbReference type="GO" id="GO:0004674">
    <property type="term" value="F:protein serine/threonine kinase activity"/>
    <property type="evidence" value="ECO:0007669"/>
    <property type="project" value="TreeGrafter"/>
</dbReference>
<sequence length="875" mass="98602">MEVPHTFVRTVKAADVCFDHIDDVIETIRHKKSPVWAIFAFTDHHKSRNTLRTIAKGDGDLSDQSLWPRELFATNALCYGFSRVDFPEDDSLVPGFVSFCWKGRSLPIYLRTKYAEFNHVIRKHLAASMHVTLQNPEELVDGTVWKHMPPTPRRKRSGSRRFATNDIEFAPDVLQAVKEIRSDAAPFNWIVCGYEMADVERINQRIIVVEKGMSGLQGLKGLGGITAVLKEGCTMYIYLRVDIPLHNAIDRIMSKFVLVTWQGSDANGLYSDDEFSEPWSFPSSSDGPPLSTSSTRDGWSTPTNSKVQRVVTAHLHGSEIYRFFPHHVHFCANTIDEITEESIRDRIRRAIDNDCMLLRVVCIQRTGDVQSPACVEVPLDATVGTLRKEIASFVGIPENQQQIVWIRQMDEFVNDLERSTRAISLDDDNAALRKDIGLSHGDKIHVGDSMDGEESILDKLVKQINSGVLNVSLSAERRHEVQQGVEAREAELQLILTATHDKIRRRASRREMDAKSHPPSAPSSPVSKPVPAPSLELDPAAIRKSITTQLSTISDDSSQDDVSNLQEQARVLEEQNEYLEIPYDSIRILNGKENELGCGKAATVYRGLWMNKNGAAEVAIKLFRYVRLTDKILGDYTKEVALLRKLKHPNIVLFIGACTDPKLMILTEYCSRKSLYEVIHSNNFTTIPWQYKVRMMLDAARGIQYLHSKRIIHRDIKSHNFLVDDDWRVKVADFGISKVLENDANAFTQCGTTGWVAPEVLLDEDLGYTFKADNWSFAIVMWEMVADGNQNPFIGMAPIKFYNQTVHSGIRPPLPEGVDPEYVGLINDCWHSNASDRPSFTEIVSRLEQILLKLGANVDLPPAFQGGYHHALSAL</sequence>
<name>A0A8K1CHA3_PYTOL</name>
<dbReference type="InterPro" id="IPR000719">
    <property type="entry name" value="Prot_kinase_dom"/>
</dbReference>
<proteinExistence type="predicted"/>
<dbReference type="InterPro" id="IPR029071">
    <property type="entry name" value="Ubiquitin-like_domsf"/>
</dbReference>
<dbReference type="InterPro" id="IPR001245">
    <property type="entry name" value="Ser-Thr/Tyr_kinase_cat_dom"/>
</dbReference>
<dbReference type="CDD" id="cd13999">
    <property type="entry name" value="STKc_MAP3K-like"/>
    <property type="match status" value="1"/>
</dbReference>
<dbReference type="Pfam" id="PF07714">
    <property type="entry name" value="PK_Tyr_Ser-Thr"/>
    <property type="match status" value="1"/>
</dbReference>
<keyword evidence="8" id="KW-1185">Reference proteome</keyword>
<evidence type="ECO:0000259" key="6">
    <source>
        <dbReference type="PROSITE" id="PS50011"/>
    </source>
</evidence>
<dbReference type="InterPro" id="IPR002108">
    <property type="entry name" value="ADF-H"/>
</dbReference>
<dbReference type="Gene3D" id="3.30.200.20">
    <property type="entry name" value="Phosphorylase Kinase, domain 1"/>
    <property type="match status" value="1"/>
</dbReference>
<evidence type="ECO:0000256" key="1">
    <source>
        <dbReference type="ARBA" id="ARBA00022679"/>
    </source>
</evidence>
<dbReference type="PANTHER" id="PTHR44329:SF288">
    <property type="entry name" value="MITOGEN-ACTIVATED PROTEIN KINASE KINASE KINASE 20"/>
    <property type="match status" value="1"/>
</dbReference>
<keyword evidence="1" id="KW-0808">Transferase</keyword>
<dbReference type="Proteomes" id="UP000794436">
    <property type="component" value="Unassembled WGS sequence"/>
</dbReference>
<dbReference type="Gene3D" id="3.40.20.10">
    <property type="entry name" value="Severin"/>
    <property type="match status" value="2"/>
</dbReference>
<evidence type="ECO:0000256" key="3">
    <source>
        <dbReference type="ARBA" id="ARBA00022777"/>
    </source>
</evidence>
<dbReference type="PANTHER" id="PTHR44329">
    <property type="entry name" value="SERINE/THREONINE-PROTEIN KINASE TNNI3K-RELATED"/>
    <property type="match status" value="1"/>
</dbReference>
<evidence type="ECO:0000256" key="2">
    <source>
        <dbReference type="ARBA" id="ARBA00022741"/>
    </source>
</evidence>
<dbReference type="InterPro" id="IPR029006">
    <property type="entry name" value="ADF-H/Gelsolin-like_dom_sf"/>
</dbReference>
<dbReference type="SMART" id="SM00220">
    <property type="entry name" value="S_TKc"/>
    <property type="match status" value="1"/>
</dbReference>
<dbReference type="EMBL" id="SPLM01000072">
    <property type="protein sequence ID" value="TMW63367.1"/>
    <property type="molecule type" value="Genomic_DNA"/>
</dbReference>
<dbReference type="InterPro" id="IPR008271">
    <property type="entry name" value="Ser/Thr_kinase_AS"/>
</dbReference>
<dbReference type="PRINTS" id="PR00109">
    <property type="entry name" value="TYRKINASE"/>
</dbReference>
<evidence type="ECO:0000256" key="4">
    <source>
        <dbReference type="ARBA" id="ARBA00022840"/>
    </source>
</evidence>
<dbReference type="PROSITE" id="PS00108">
    <property type="entry name" value="PROTEIN_KINASE_ST"/>
    <property type="match status" value="1"/>
</dbReference>
<reference evidence="7" key="1">
    <citation type="submission" date="2019-03" db="EMBL/GenBank/DDBJ databases">
        <title>Long read genome sequence of the mycoparasitic Pythium oligandrum ATCC 38472 isolated from sugarbeet rhizosphere.</title>
        <authorList>
            <person name="Gaulin E."/>
        </authorList>
    </citation>
    <scope>NUCLEOTIDE SEQUENCE</scope>
    <source>
        <strain evidence="7">ATCC 38472_TT</strain>
    </source>
</reference>
<accession>A0A8K1CHA3</accession>
<evidence type="ECO:0000256" key="5">
    <source>
        <dbReference type="SAM" id="MobiDB-lite"/>
    </source>
</evidence>
<keyword evidence="4" id="KW-0067">ATP-binding</keyword>
<dbReference type="InterPro" id="IPR051681">
    <property type="entry name" value="Ser/Thr_Kinases-Pseudokinases"/>
</dbReference>
<feature type="compositionally biased region" description="Low complexity" evidence="5">
    <location>
        <begin position="280"/>
        <end position="294"/>
    </location>
</feature>
<feature type="domain" description="Protein kinase" evidence="6">
    <location>
        <begin position="590"/>
        <end position="852"/>
    </location>
</feature>